<keyword evidence="3 6" id="KW-0812">Transmembrane</keyword>
<proteinExistence type="inferred from homology"/>
<dbReference type="GO" id="GO:0003954">
    <property type="term" value="F:NADH dehydrogenase activity"/>
    <property type="evidence" value="ECO:0007669"/>
    <property type="project" value="TreeGrafter"/>
</dbReference>
<evidence type="ECO:0000256" key="3">
    <source>
        <dbReference type="ARBA" id="ARBA00022692"/>
    </source>
</evidence>
<evidence type="ECO:0000313" key="9">
    <source>
        <dbReference type="EMBL" id="ABB78019.1"/>
    </source>
</evidence>
<dbReference type="GeneID" id="6972936"/>
<evidence type="ECO:0000256" key="5">
    <source>
        <dbReference type="ARBA" id="ARBA00023136"/>
    </source>
</evidence>
<feature type="transmembrane region" description="Helical" evidence="8">
    <location>
        <begin position="111"/>
        <end position="131"/>
    </location>
</feature>
<geneLocation type="mitochondrion" evidence="9"/>
<name>B6A7S8_BLAEM</name>
<evidence type="ECO:0000256" key="1">
    <source>
        <dbReference type="ARBA" id="ARBA00004141"/>
    </source>
</evidence>
<dbReference type="PROSITE" id="PS00668">
    <property type="entry name" value="COMPLEX1_ND1_2"/>
    <property type="match status" value="1"/>
</dbReference>
<accession>B6A7S8</accession>
<dbReference type="AlphaFoldDB" id="B6A7S8"/>
<feature type="transmembrane region" description="Helical" evidence="8">
    <location>
        <begin position="184"/>
        <end position="204"/>
    </location>
</feature>
<sequence>MNFNVIIPAIIELLIVILSIVVILLSIAYATLAERKVMGSMQRRLGPNKVGIYGLLQPLADGGKLLLKETVIPAHANVGLFLLAPILTLSVSLFGWMVIPFNNTTVIFDTPLGVIFILAVSSLGIYGVIFSGWAANSKYAFLGSLRSTAQMISYEVVLGLIILTVVFCLGDSPNLSQIVISQQAIWYIIPLAPLGILFFISALAETNRPPFDLPEAESELVAGYFTEHSALPFAFFFLGEYSSILLISTLTVILFLGGWLTTFDMYLSNALSSFILGLKVSFIFFSFIWVRATFPRWKYTQLIVICWTSLLPLVLGFVTIVPSIILTLT</sequence>
<evidence type="ECO:0000256" key="8">
    <source>
        <dbReference type="SAM" id="Phobius"/>
    </source>
</evidence>
<dbReference type="GO" id="GO:0009060">
    <property type="term" value="P:aerobic respiration"/>
    <property type="evidence" value="ECO:0007669"/>
    <property type="project" value="TreeGrafter"/>
</dbReference>
<evidence type="ECO:0000256" key="6">
    <source>
        <dbReference type="RuleBase" id="RU000471"/>
    </source>
</evidence>
<organism evidence="9">
    <name type="scientific">Blastocladiella emersonii</name>
    <name type="common">Aquatic fungus</name>
    <dbReference type="NCBI Taxonomy" id="4808"/>
    <lineage>
        <taxon>Eukaryota</taxon>
        <taxon>Fungi</taxon>
        <taxon>Fungi incertae sedis</taxon>
        <taxon>Blastocladiomycota</taxon>
        <taxon>Blastocladiomycetes</taxon>
        <taxon>Blastocladiales</taxon>
        <taxon>Blastocladiaceae</taxon>
        <taxon>Blastocladiella</taxon>
    </lineage>
</organism>
<comment type="subcellular location">
    <subcellularLocation>
        <location evidence="1">Membrane</location>
        <topology evidence="1">Multi-pass membrane protein</topology>
    </subcellularLocation>
    <subcellularLocation>
        <location evidence="6">Mitochondrion inner membrane</location>
        <topology evidence="6">Multi-pass membrane protein</topology>
    </subcellularLocation>
</comment>
<dbReference type="RefSeq" id="YP_002274326.1">
    <property type="nucleotide sequence ID" value="NC_011360.1"/>
</dbReference>
<feature type="transmembrane region" description="Helical" evidence="8">
    <location>
        <begin position="152"/>
        <end position="172"/>
    </location>
</feature>
<dbReference type="InterPro" id="IPR018086">
    <property type="entry name" value="NADH_UbQ_OxRdtase_su1_CS"/>
</dbReference>
<comment type="similarity">
    <text evidence="2 6">Belongs to the complex I subunit 1 family.</text>
</comment>
<dbReference type="Pfam" id="PF00146">
    <property type="entry name" value="NADHdh"/>
    <property type="match status" value="1"/>
</dbReference>
<evidence type="ECO:0000256" key="4">
    <source>
        <dbReference type="ARBA" id="ARBA00022989"/>
    </source>
</evidence>
<keyword evidence="6" id="KW-0520">NAD</keyword>
<dbReference type="GO" id="GO:0008137">
    <property type="term" value="F:NADH dehydrogenase (ubiquinone) activity"/>
    <property type="evidence" value="ECO:0007669"/>
    <property type="project" value="UniProtKB-EC"/>
</dbReference>
<feature type="transmembrane region" description="Helical" evidence="8">
    <location>
        <begin position="6"/>
        <end position="32"/>
    </location>
</feature>
<evidence type="ECO:0000256" key="7">
    <source>
        <dbReference type="RuleBase" id="RU000473"/>
    </source>
</evidence>
<evidence type="ECO:0000256" key="2">
    <source>
        <dbReference type="ARBA" id="ARBA00010535"/>
    </source>
</evidence>
<dbReference type="PANTHER" id="PTHR11432:SF3">
    <property type="entry name" value="NADH-UBIQUINONE OXIDOREDUCTASE CHAIN 1"/>
    <property type="match status" value="1"/>
</dbReference>
<keyword evidence="7" id="KW-0830">Ubiquinone</keyword>
<gene>
    <name evidence="9" type="primary">nad1</name>
</gene>
<feature type="transmembrane region" description="Helical" evidence="8">
    <location>
        <begin position="302"/>
        <end position="326"/>
    </location>
</feature>
<reference evidence="9" key="1">
    <citation type="submission" date="2005-11" db="EMBL/GenBank/DDBJ databases">
        <authorList>
            <person name="Tambor J.H.M."/>
            <person name="Gomes S.L."/>
        </authorList>
    </citation>
    <scope>NUCLEOTIDE SEQUENCE</scope>
</reference>
<dbReference type="PANTHER" id="PTHR11432">
    <property type="entry name" value="NADH DEHYDROGENASE SUBUNIT 1"/>
    <property type="match status" value="1"/>
</dbReference>
<dbReference type="InterPro" id="IPR001694">
    <property type="entry name" value="NADH_UbQ_OxRdtase_su1/FPO"/>
</dbReference>
<protein>
    <recommendedName>
        <fullName evidence="7">NADH-ubiquinone oxidoreductase chain 1</fullName>
        <ecNumber evidence="7">7.1.1.2</ecNumber>
    </recommendedName>
</protein>
<keyword evidence="7 9" id="KW-0496">Mitochondrion</keyword>
<feature type="transmembrane region" description="Helical" evidence="8">
    <location>
        <begin position="233"/>
        <end position="260"/>
    </location>
</feature>
<comment type="catalytic activity">
    <reaction evidence="7">
        <text>a ubiquinone + NADH + 5 H(+)(in) = a ubiquinol + NAD(+) + 4 H(+)(out)</text>
        <dbReference type="Rhea" id="RHEA:29091"/>
        <dbReference type="Rhea" id="RHEA-COMP:9565"/>
        <dbReference type="Rhea" id="RHEA-COMP:9566"/>
        <dbReference type="ChEBI" id="CHEBI:15378"/>
        <dbReference type="ChEBI" id="CHEBI:16389"/>
        <dbReference type="ChEBI" id="CHEBI:17976"/>
        <dbReference type="ChEBI" id="CHEBI:57540"/>
        <dbReference type="ChEBI" id="CHEBI:57945"/>
        <dbReference type="EC" id="7.1.1.2"/>
    </reaction>
</comment>
<keyword evidence="4 8" id="KW-1133">Transmembrane helix</keyword>
<keyword evidence="5 8" id="KW-0472">Membrane</keyword>
<feature type="transmembrane region" description="Helical" evidence="8">
    <location>
        <begin position="266"/>
        <end position="290"/>
    </location>
</feature>
<dbReference type="HAMAP" id="MF_01350">
    <property type="entry name" value="NDH1_NuoH"/>
    <property type="match status" value="1"/>
</dbReference>
<dbReference type="GO" id="GO:0005743">
    <property type="term" value="C:mitochondrial inner membrane"/>
    <property type="evidence" value="ECO:0007669"/>
    <property type="project" value="UniProtKB-SubCell"/>
</dbReference>
<dbReference type="EMBL" id="DQ287690">
    <property type="protein sequence ID" value="ABB78019.1"/>
    <property type="molecule type" value="Genomic_DNA"/>
</dbReference>
<feature type="transmembrane region" description="Helical" evidence="8">
    <location>
        <begin position="78"/>
        <end position="99"/>
    </location>
</feature>
<dbReference type="EC" id="7.1.1.2" evidence="7"/>
<reference evidence="9" key="2">
    <citation type="journal article" date="2008" name="Gene">
        <title>The mitochondrial view of Blastocladiella emersonii.</title>
        <authorList>
            <person name="Tambor J.H."/>
            <person name="Ribichich K.F."/>
            <person name="Gomes S.L."/>
        </authorList>
    </citation>
    <scope>NUCLEOTIDE SEQUENCE</scope>
</reference>